<reference evidence="5" key="1">
    <citation type="journal article" date="2019" name="Int. J. Syst. Evol. Microbiol.">
        <title>The Global Catalogue of Microorganisms (GCM) 10K type strain sequencing project: providing services to taxonomists for standard genome sequencing and annotation.</title>
        <authorList>
            <consortium name="The Broad Institute Genomics Platform"/>
            <consortium name="The Broad Institute Genome Sequencing Center for Infectious Disease"/>
            <person name="Wu L."/>
            <person name="Ma J."/>
        </authorList>
    </citation>
    <scope>NUCLEOTIDE SEQUENCE [LARGE SCALE GENOMIC DNA]</scope>
    <source>
        <strain evidence="5">CGMCC 1.18578</strain>
    </source>
</reference>
<evidence type="ECO:0000259" key="2">
    <source>
        <dbReference type="Pfam" id="PF01408"/>
    </source>
</evidence>
<feature type="domain" description="GFO/IDH/MocA-like oxidoreductase" evidence="3">
    <location>
        <begin position="131"/>
        <end position="277"/>
    </location>
</feature>
<feature type="domain" description="Gfo/Idh/MocA-like oxidoreductase N-terminal" evidence="2">
    <location>
        <begin position="4"/>
        <end position="115"/>
    </location>
</feature>
<comment type="caution">
    <text evidence="4">The sequence shown here is derived from an EMBL/GenBank/DDBJ whole genome shotgun (WGS) entry which is preliminary data.</text>
</comment>
<dbReference type="RefSeq" id="WP_378111301.1">
    <property type="nucleotide sequence ID" value="NZ_JBHSNC010000024.1"/>
</dbReference>
<organism evidence="4 5">
    <name type="scientific">Cohnella yongneupensis</name>
    <dbReference type="NCBI Taxonomy" id="425006"/>
    <lineage>
        <taxon>Bacteria</taxon>
        <taxon>Bacillati</taxon>
        <taxon>Bacillota</taxon>
        <taxon>Bacilli</taxon>
        <taxon>Bacillales</taxon>
        <taxon>Paenibacillaceae</taxon>
        <taxon>Cohnella</taxon>
    </lineage>
</organism>
<dbReference type="EMBL" id="JBHSNC010000024">
    <property type="protein sequence ID" value="MFC5529429.1"/>
    <property type="molecule type" value="Genomic_DNA"/>
</dbReference>
<name>A0ABW0QYU9_9BACL</name>
<dbReference type="InterPro" id="IPR036291">
    <property type="entry name" value="NAD(P)-bd_dom_sf"/>
</dbReference>
<evidence type="ECO:0000313" key="5">
    <source>
        <dbReference type="Proteomes" id="UP001596108"/>
    </source>
</evidence>
<dbReference type="SUPFAM" id="SSF55347">
    <property type="entry name" value="Glyceraldehyde-3-phosphate dehydrogenase-like, C-terminal domain"/>
    <property type="match status" value="1"/>
</dbReference>
<keyword evidence="1" id="KW-0560">Oxidoreductase</keyword>
<dbReference type="PANTHER" id="PTHR43818:SF11">
    <property type="entry name" value="BCDNA.GH03377"/>
    <property type="match status" value="1"/>
</dbReference>
<keyword evidence="5" id="KW-1185">Reference proteome</keyword>
<dbReference type="PANTHER" id="PTHR43818">
    <property type="entry name" value="BCDNA.GH03377"/>
    <property type="match status" value="1"/>
</dbReference>
<protein>
    <submittedName>
        <fullName evidence="4">Gfo/Idh/MocA family protein</fullName>
    </submittedName>
</protein>
<sequence length="384" mass="42445">MKVIKTGIIGTGFSGSFHAEALRRVPGVQIVAVCGSSLEKALAFAEQFGIPKAYGTPEELIADPEVQAIHNCTPNDMHYRVNSQVLHAGKHLLSEKPLTKNSQESAKLLELSRQSAGVSGVCFNYRHFPLVRQSKEYIEKGDFGQANLVYGGYTQDWLLYDTDYSWRLDTEKNGLSRAIADIGSHWCDTVQHILGQRIVELCADLKTVHPIRQKTKGSVTTFSGAAAAVTEPMEVKTEDYGSVLVHFENGTQGVFTVSQVSAGRKNRLTFEIAAESAALAWDQEKPNSLWIGRRDEANRQLMRDPGLLSSPAAALAHYPGGHQEGWPDGMKNLLIDFYKAVRNKEAGEPVSPSFASMEDSHHIMKIIDAILKSHAERRWVKVDE</sequence>
<dbReference type="Pfam" id="PF01408">
    <property type="entry name" value="GFO_IDH_MocA"/>
    <property type="match status" value="1"/>
</dbReference>
<gene>
    <name evidence="4" type="ORF">ACFPQ4_08200</name>
</gene>
<dbReference type="Pfam" id="PF22725">
    <property type="entry name" value="GFO_IDH_MocA_C3"/>
    <property type="match status" value="1"/>
</dbReference>
<proteinExistence type="predicted"/>
<dbReference type="Proteomes" id="UP001596108">
    <property type="component" value="Unassembled WGS sequence"/>
</dbReference>
<dbReference type="Gene3D" id="3.30.360.10">
    <property type="entry name" value="Dihydrodipicolinate Reductase, domain 2"/>
    <property type="match status" value="1"/>
</dbReference>
<evidence type="ECO:0000313" key="4">
    <source>
        <dbReference type="EMBL" id="MFC5529429.1"/>
    </source>
</evidence>
<dbReference type="InterPro" id="IPR055170">
    <property type="entry name" value="GFO_IDH_MocA-like_dom"/>
</dbReference>
<dbReference type="InterPro" id="IPR050463">
    <property type="entry name" value="Gfo/Idh/MocA_oxidrdct_glycsds"/>
</dbReference>
<dbReference type="InterPro" id="IPR000683">
    <property type="entry name" value="Gfo/Idh/MocA-like_OxRdtase_N"/>
</dbReference>
<dbReference type="SUPFAM" id="SSF51735">
    <property type="entry name" value="NAD(P)-binding Rossmann-fold domains"/>
    <property type="match status" value="1"/>
</dbReference>
<dbReference type="Gene3D" id="3.40.50.720">
    <property type="entry name" value="NAD(P)-binding Rossmann-like Domain"/>
    <property type="match status" value="1"/>
</dbReference>
<accession>A0ABW0QYU9</accession>
<evidence type="ECO:0000259" key="3">
    <source>
        <dbReference type="Pfam" id="PF22725"/>
    </source>
</evidence>
<evidence type="ECO:0000256" key="1">
    <source>
        <dbReference type="ARBA" id="ARBA00023002"/>
    </source>
</evidence>